<dbReference type="EMBL" id="CP002480">
    <property type="protein sequence ID" value="ADW68348.1"/>
    <property type="molecule type" value="Genomic_DNA"/>
</dbReference>
<evidence type="ECO:0000313" key="1">
    <source>
        <dbReference type="EMBL" id="ADW68348.1"/>
    </source>
</evidence>
<name>E8X584_GRATM</name>
<dbReference type="STRING" id="1198114.AciX9_1286"/>
<evidence type="ECO:0000313" key="2">
    <source>
        <dbReference type="Proteomes" id="UP000000343"/>
    </source>
</evidence>
<dbReference type="PaxDb" id="1198114-AciX9_1286"/>
<sequence length="301" mass="33124">MLVVDVYGLGQTPAGGRPDALNALNESFVPTYQARAARLGETHPAYVEVAGDSLLLHLHGQQALKAQVLDERYQHLKDIAHVPFTIYLTLAGRKAGSLPEADLASMRGLLEKVNAAEGGLASAGFAEEEVPRQREILGASRRLLEGTLAGREMDVAAFAKAMGPLLMKNADEAGCEQVRTTHAQMMRWKALMSREEWETFAVVNKSPHQPRYRNVDTQYFGWLLGGDTTAWAYAGESSRVIYAETVFGPQDAGTELLSVLVDFEAGKAFFGDKWRLSEDVLSDGAERCVKGLDVRDRDWKR</sequence>
<proteinExistence type="predicted"/>
<keyword evidence="2" id="KW-1185">Reference proteome</keyword>
<dbReference type="AlphaFoldDB" id="E8X584"/>
<reference evidence="2" key="1">
    <citation type="submission" date="2011-01" db="EMBL/GenBank/DDBJ databases">
        <title>Complete sequence of chromosome of Acidobacterium sp. MP5ACTX9.</title>
        <authorList>
            <consortium name="US DOE Joint Genome Institute"/>
            <person name="Lucas S."/>
            <person name="Copeland A."/>
            <person name="Lapidus A."/>
            <person name="Cheng J.-F."/>
            <person name="Goodwin L."/>
            <person name="Pitluck S."/>
            <person name="Teshima H."/>
            <person name="Detter J.C."/>
            <person name="Han C."/>
            <person name="Tapia R."/>
            <person name="Land M."/>
            <person name="Hauser L."/>
            <person name="Kyrpides N."/>
            <person name="Ivanova N."/>
            <person name="Ovchinnikova G."/>
            <person name="Pagani I."/>
            <person name="Rawat S.R."/>
            <person name="Mannisto M."/>
            <person name="Haggblom M.M."/>
            <person name="Woyke T."/>
        </authorList>
    </citation>
    <scope>NUCLEOTIDE SEQUENCE [LARGE SCALE GENOMIC DNA]</scope>
    <source>
        <strain evidence="2">MP5ACTX9</strain>
    </source>
</reference>
<dbReference type="HOGENOM" id="CLU_923668_0_0_0"/>
<dbReference type="eggNOG" id="ENOG5031UU8">
    <property type="taxonomic scope" value="Bacteria"/>
</dbReference>
<organism evidence="2">
    <name type="scientific">Granulicella tundricola (strain ATCC BAA-1859 / DSM 23138 / MP5ACTX9)</name>
    <dbReference type="NCBI Taxonomy" id="1198114"/>
    <lineage>
        <taxon>Bacteria</taxon>
        <taxon>Pseudomonadati</taxon>
        <taxon>Acidobacteriota</taxon>
        <taxon>Terriglobia</taxon>
        <taxon>Terriglobales</taxon>
        <taxon>Acidobacteriaceae</taxon>
        <taxon>Granulicella</taxon>
    </lineage>
</organism>
<protein>
    <submittedName>
        <fullName evidence="1">Uncharacterized protein</fullName>
    </submittedName>
</protein>
<accession>E8X584</accession>
<dbReference type="KEGG" id="acm:AciX9_1286"/>
<gene>
    <name evidence="1" type="ordered locus">AciX9_1286</name>
</gene>
<dbReference type="Proteomes" id="UP000000343">
    <property type="component" value="Chromosome"/>
</dbReference>